<proteinExistence type="inferred from homology"/>
<dbReference type="SUPFAM" id="SSF51366">
    <property type="entry name" value="Ribulose-phoshate binding barrel"/>
    <property type="match status" value="1"/>
</dbReference>
<feature type="binding site" evidence="16">
    <location>
        <position position="68"/>
    </location>
    <ligand>
        <name>substrate</name>
    </ligand>
</feature>
<dbReference type="PROSITE" id="PS01086">
    <property type="entry name" value="RIBUL_P_3_EPIMER_2"/>
    <property type="match status" value="1"/>
</dbReference>
<evidence type="ECO:0000256" key="9">
    <source>
        <dbReference type="ARBA" id="ARBA00013920"/>
    </source>
</evidence>
<keyword evidence="11 13" id="KW-0413">Isomerase</keyword>
<dbReference type="AlphaFoldDB" id="A0A8H3YFK1"/>
<comment type="pathway">
    <text evidence="6">Carbohydrate degradation; pentose phosphate pathway; D-xylulose 5-phosphate from D-ribulose 5-phosphate (non-oxidative stage): step 1/1.</text>
</comment>
<dbReference type="Pfam" id="PF00834">
    <property type="entry name" value="Ribul_P_3_epim"/>
    <property type="match status" value="1"/>
</dbReference>
<keyword evidence="15" id="KW-0862">Zinc</keyword>
<dbReference type="GO" id="GO:0004750">
    <property type="term" value="F:D-ribulose-phosphate 3-epimerase activity"/>
    <property type="evidence" value="ECO:0007669"/>
    <property type="project" value="UniProtKB-EC"/>
</dbReference>
<evidence type="ECO:0000256" key="4">
    <source>
        <dbReference type="ARBA" id="ARBA00001947"/>
    </source>
</evidence>
<evidence type="ECO:0000256" key="10">
    <source>
        <dbReference type="ARBA" id="ARBA00022723"/>
    </source>
</evidence>
<organism evidence="17 18">
    <name type="scientific">Naganishia liquefaciens</name>
    <dbReference type="NCBI Taxonomy" id="104408"/>
    <lineage>
        <taxon>Eukaryota</taxon>
        <taxon>Fungi</taxon>
        <taxon>Dikarya</taxon>
        <taxon>Basidiomycota</taxon>
        <taxon>Agaricomycotina</taxon>
        <taxon>Tremellomycetes</taxon>
        <taxon>Filobasidiales</taxon>
        <taxon>Filobasidiaceae</taxon>
        <taxon>Naganishia</taxon>
    </lineage>
</organism>
<comment type="caution">
    <text evidence="17">The sequence shown here is derived from an EMBL/GenBank/DDBJ whole genome shotgun (WGS) entry which is preliminary data.</text>
</comment>
<dbReference type="PROSITE" id="PS01085">
    <property type="entry name" value="RIBUL_P_3_EPIMER_1"/>
    <property type="match status" value="1"/>
</dbReference>
<keyword evidence="15" id="KW-0464">Manganese</keyword>
<dbReference type="EC" id="5.1.3.1" evidence="8 13"/>
<evidence type="ECO:0000256" key="13">
    <source>
        <dbReference type="PIRNR" id="PIRNR001461"/>
    </source>
</evidence>
<dbReference type="PIRSF" id="PIRSF001461">
    <property type="entry name" value="RPE"/>
    <property type="match status" value="1"/>
</dbReference>
<keyword evidence="13" id="KW-0119">Carbohydrate metabolism</keyword>
<dbReference type="FunFam" id="3.20.20.70:FF:000171">
    <property type="entry name" value="Ribulose-phosphate 3-epimerase"/>
    <property type="match status" value="1"/>
</dbReference>
<comment type="catalytic activity">
    <reaction evidence="1 13">
        <text>D-ribulose 5-phosphate = D-xylulose 5-phosphate</text>
        <dbReference type="Rhea" id="RHEA:13677"/>
        <dbReference type="ChEBI" id="CHEBI:57737"/>
        <dbReference type="ChEBI" id="CHEBI:58121"/>
        <dbReference type="EC" id="5.1.3.1"/>
    </reaction>
</comment>
<feature type="binding site" evidence="16">
    <location>
        <position position="177"/>
    </location>
    <ligand>
        <name>substrate</name>
    </ligand>
</feature>
<evidence type="ECO:0000313" key="18">
    <source>
        <dbReference type="Proteomes" id="UP000620104"/>
    </source>
</evidence>
<feature type="active site" description="Proton acceptor" evidence="14">
    <location>
        <position position="36"/>
    </location>
</feature>
<evidence type="ECO:0000256" key="3">
    <source>
        <dbReference type="ARBA" id="ARBA00001941"/>
    </source>
</evidence>
<evidence type="ECO:0000256" key="8">
    <source>
        <dbReference type="ARBA" id="ARBA00013188"/>
    </source>
</evidence>
<evidence type="ECO:0000256" key="16">
    <source>
        <dbReference type="PIRSR" id="PIRSR001461-3"/>
    </source>
</evidence>
<keyword evidence="18" id="KW-1185">Reference proteome</keyword>
<evidence type="ECO:0000256" key="11">
    <source>
        <dbReference type="ARBA" id="ARBA00023235"/>
    </source>
</evidence>
<dbReference type="GO" id="GO:0046872">
    <property type="term" value="F:metal ion binding"/>
    <property type="evidence" value="ECO:0007669"/>
    <property type="project" value="UniProtKB-KW"/>
</dbReference>
<dbReference type="GO" id="GO:0005975">
    <property type="term" value="P:carbohydrate metabolic process"/>
    <property type="evidence" value="ECO:0007669"/>
    <property type="project" value="InterPro"/>
</dbReference>
<keyword evidence="10 15" id="KW-0479">Metal-binding</keyword>
<feature type="binding site" evidence="15">
    <location>
        <position position="68"/>
    </location>
    <ligand>
        <name>a divalent metal cation</name>
        <dbReference type="ChEBI" id="CHEBI:60240"/>
    </ligand>
</feature>
<evidence type="ECO:0000256" key="7">
    <source>
        <dbReference type="ARBA" id="ARBA00009541"/>
    </source>
</evidence>
<comment type="cofactor">
    <cofactor evidence="2">
        <name>Mn(2+)</name>
        <dbReference type="ChEBI" id="CHEBI:29035"/>
    </cofactor>
</comment>
<dbReference type="InterPro" id="IPR000056">
    <property type="entry name" value="Ribul_P_3_epim-like"/>
</dbReference>
<name>A0A8H3YFK1_9TREE</name>
<feature type="binding site" evidence="15">
    <location>
        <position position="175"/>
    </location>
    <ligand>
        <name>a divalent metal cation</name>
        <dbReference type="ChEBI" id="CHEBI:60240"/>
    </ligand>
</feature>
<dbReference type="InterPro" id="IPR026019">
    <property type="entry name" value="Ribul_P_3_epim"/>
</dbReference>
<comment type="cofactor">
    <cofactor evidence="3">
        <name>Co(2+)</name>
        <dbReference type="ChEBI" id="CHEBI:48828"/>
    </cofactor>
</comment>
<dbReference type="Gene3D" id="3.20.20.70">
    <property type="entry name" value="Aldolase class I"/>
    <property type="match status" value="1"/>
</dbReference>
<comment type="cofactor">
    <cofactor evidence="5">
        <name>Fe(2+)</name>
        <dbReference type="ChEBI" id="CHEBI:29033"/>
    </cofactor>
</comment>
<keyword evidence="12 15" id="KW-0170">Cobalt</keyword>
<comment type="cofactor">
    <cofactor evidence="4">
        <name>Zn(2+)</name>
        <dbReference type="ChEBI" id="CHEBI:29105"/>
    </cofactor>
</comment>
<dbReference type="EMBL" id="BLZA01000021">
    <property type="protein sequence ID" value="GHJ87368.1"/>
    <property type="molecule type" value="Genomic_DNA"/>
</dbReference>
<feature type="active site" description="Proton donor" evidence="14">
    <location>
        <position position="175"/>
    </location>
</feature>
<feature type="binding site" evidence="15">
    <location>
        <position position="36"/>
    </location>
    <ligand>
        <name>a divalent metal cation</name>
        <dbReference type="ChEBI" id="CHEBI:60240"/>
    </ligand>
</feature>
<comment type="cofactor">
    <cofactor evidence="15">
        <name>a divalent metal cation</name>
        <dbReference type="ChEBI" id="CHEBI:60240"/>
    </cofactor>
    <text evidence="15">Binds 1 divalent metal cation per subunit.</text>
</comment>
<evidence type="ECO:0000256" key="12">
    <source>
        <dbReference type="ARBA" id="ARBA00023285"/>
    </source>
</evidence>
<protein>
    <recommendedName>
        <fullName evidence="9 13">Ribulose-phosphate 3-epimerase</fullName>
        <ecNumber evidence="8 13">5.1.3.1</ecNumber>
    </recommendedName>
</protein>
<dbReference type="GO" id="GO:0006098">
    <property type="term" value="P:pentose-phosphate shunt"/>
    <property type="evidence" value="ECO:0007669"/>
    <property type="project" value="UniProtKB-UniPathway"/>
</dbReference>
<dbReference type="InterPro" id="IPR013785">
    <property type="entry name" value="Aldolase_TIM"/>
</dbReference>
<evidence type="ECO:0000313" key="17">
    <source>
        <dbReference type="EMBL" id="GHJ87368.1"/>
    </source>
</evidence>
<sequence>MSKAIIAPSVLASDLSNLTAECKRMISEGADWLHMDVMDGHFVPNITMGAPILTCVKKGVPQIFMDCHMMVADPIKWVPAVAEAGGKLYTFHLEAVADPLPVIDTIHAHGMKAGLAISPQTPSKSISDAAFAGADMILVMTVHPGKGGQKFMPECLEKVKELRERFGWEKDIEVDGGIGPGNICQCAKAGSNVIVAGTSVFSAQSPADVIGQLRKAVDDAIAERKK</sequence>
<dbReference type="Proteomes" id="UP000620104">
    <property type="component" value="Unassembled WGS sequence"/>
</dbReference>
<evidence type="ECO:0000256" key="5">
    <source>
        <dbReference type="ARBA" id="ARBA00001954"/>
    </source>
</evidence>
<dbReference type="InterPro" id="IPR011060">
    <property type="entry name" value="RibuloseP-bd_barrel"/>
</dbReference>
<comment type="similarity">
    <text evidence="7 13">Belongs to the ribulose-phosphate 3-epimerase family.</text>
</comment>
<dbReference type="OrthoDB" id="1927044at2759"/>
<reference evidence="17" key="1">
    <citation type="submission" date="2020-07" db="EMBL/GenBank/DDBJ databases">
        <title>Draft Genome Sequence of a Deep-Sea Yeast, Naganishia (Cryptococcus) liquefaciens strain N6.</title>
        <authorList>
            <person name="Han Y.W."/>
            <person name="Kajitani R."/>
            <person name="Morimoto H."/>
            <person name="Parhat M."/>
            <person name="Tsubouchi H."/>
            <person name="Bakenova O."/>
            <person name="Ogata M."/>
            <person name="Argunhan B."/>
            <person name="Aoki R."/>
            <person name="Kajiwara S."/>
            <person name="Itoh T."/>
            <person name="Iwasaki H."/>
        </authorList>
    </citation>
    <scope>NUCLEOTIDE SEQUENCE</scope>
    <source>
        <strain evidence="17">N6</strain>
    </source>
</reference>
<dbReference type="HAMAP" id="MF_02227">
    <property type="entry name" value="RPE"/>
    <property type="match status" value="1"/>
</dbReference>
<feature type="binding site" evidence="16">
    <location>
        <begin position="145"/>
        <end position="148"/>
    </location>
    <ligand>
        <name>substrate</name>
    </ligand>
</feature>
<feature type="binding site" evidence="16">
    <location>
        <begin position="197"/>
        <end position="198"/>
    </location>
    <ligand>
        <name>substrate</name>
    </ligand>
</feature>
<dbReference type="PANTHER" id="PTHR11749">
    <property type="entry name" value="RIBULOSE-5-PHOSPHATE-3-EPIMERASE"/>
    <property type="match status" value="1"/>
</dbReference>
<dbReference type="UniPathway" id="UPA00115">
    <property type="reaction ID" value="UER00411"/>
</dbReference>
<dbReference type="NCBIfam" id="NF004076">
    <property type="entry name" value="PRK05581.1-4"/>
    <property type="match status" value="1"/>
</dbReference>
<evidence type="ECO:0000256" key="14">
    <source>
        <dbReference type="PIRSR" id="PIRSR001461-1"/>
    </source>
</evidence>
<evidence type="ECO:0000256" key="1">
    <source>
        <dbReference type="ARBA" id="ARBA00001782"/>
    </source>
</evidence>
<evidence type="ECO:0000256" key="6">
    <source>
        <dbReference type="ARBA" id="ARBA00005016"/>
    </source>
</evidence>
<feature type="binding site" evidence="16">
    <location>
        <position position="9"/>
    </location>
    <ligand>
        <name>substrate</name>
    </ligand>
</feature>
<dbReference type="NCBIfam" id="TIGR01163">
    <property type="entry name" value="rpe"/>
    <property type="match status" value="1"/>
</dbReference>
<gene>
    <name evidence="17" type="ORF">NliqN6_3770</name>
</gene>
<dbReference type="CDD" id="cd00429">
    <property type="entry name" value="RPE"/>
    <property type="match status" value="1"/>
</dbReference>
<accession>A0A8H3YFK1</accession>
<feature type="binding site" evidence="15">
    <location>
        <position position="34"/>
    </location>
    <ligand>
        <name>a divalent metal cation</name>
        <dbReference type="ChEBI" id="CHEBI:60240"/>
    </ligand>
</feature>
<evidence type="ECO:0000256" key="15">
    <source>
        <dbReference type="PIRSR" id="PIRSR001461-2"/>
    </source>
</evidence>
<evidence type="ECO:0000256" key="2">
    <source>
        <dbReference type="ARBA" id="ARBA00001936"/>
    </source>
</evidence>